<feature type="compositionally biased region" description="Basic and acidic residues" evidence="1">
    <location>
        <begin position="180"/>
        <end position="193"/>
    </location>
</feature>
<feature type="domain" description="GAF" evidence="2">
    <location>
        <begin position="289"/>
        <end position="433"/>
    </location>
</feature>
<dbReference type="SUPFAM" id="SSF55781">
    <property type="entry name" value="GAF domain-like"/>
    <property type="match status" value="1"/>
</dbReference>
<protein>
    <submittedName>
        <fullName evidence="3">Similar to camp and camp-inhibited cgmp 3,5-cyclic phosphodiesterase</fullName>
    </submittedName>
</protein>
<evidence type="ECO:0000313" key="3">
    <source>
        <dbReference type="EMBL" id="CBJ33535.1"/>
    </source>
</evidence>
<name>D7G3E1_ECTSI</name>
<feature type="compositionally biased region" description="Gly residues" evidence="1">
    <location>
        <begin position="493"/>
        <end position="505"/>
    </location>
</feature>
<gene>
    <name evidence="3" type="ORF">Esi_0508_0004</name>
</gene>
<dbReference type="InParanoid" id="D7G3E1"/>
<dbReference type="OrthoDB" id="206309at2759"/>
<feature type="compositionally biased region" description="Polar residues" evidence="1">
    <location>
        <begin position="121"/>
        <end position="132"/>
    </location>
</feature>
<evidence type="ECO:0000256" key="1">
    <source>
        <dbReference type="SAM" id="MobiDB-lite"/>
    </source>
</evidence>
<dbReference type="eggNOG" id="KOG3689">
    <property type="taxonomic scope" value="Eukaryota"/>
</dbReference>
<sequence>MFLRGCREPLEQYRECLMKNLKDWHGRGLVRQKLSAVKIHQLGQMNITRFDHQKLIMDRIRHLSDIPSMARYSVGKANVAEVEAAVHVAPRRKGSSSNTGSSNNVNRVLSGDSVSSGSLAENASQSDASMSEDTGEGGKKSKGHHRRRSTRHGLGVKGGRRGSLAIDKTWEAINKSRAEADGGVKQKQLDTIRRRISNVGTQPPELKPFNPAEFAREQNQASSNDSSLVGSKESSDTNGASKGAGRRESLSPNVHDKARQARIDEAKAKRQRALEYGNSALKATTREGQLKDLKKQILADFVSTIGCDRATLMFVDTPAQELFFFDGNMRIAFPLRKGIAGHVAATGMGLVVNDPYNNERFNRQVDKDSGFVTRNILCEPIKSRKGGNVVAVLQMVNKKDGEDFSEHDAGVMEMCAVKVALALDTSFAALVSAENEWAKAAGRRRSSGSGSRRDSSIDDGESVPTAAEAAAAAASATAAVAAQRRSDDADATAGGGRRGSLGGRRGSATLSGLGDDGLQEVPQISNRRGSGTSKADVEKLKRRTEYGKEPSLIPLFDATPLSPDFTQGSR</sequence>
<accession>D7G3E1</accession>
<evidence type="ECO:0000259" key="2">
    <source>
        <dbReference type="SMART" id="SM00065"/>
    </source>
</evidence>
<feature type="compositionally biased region" description="Basic residues" evidence="1">
    <location>
        <begin position="140"/>
        <end position="151"/>
    </location>
</feature>
<keyword evidence="4" id="KW-1185">Reference proteome</keyword>
<dbReference type="Gene3D" id="3.30.450.40">
    <property type="match status" value="1"/>
</dbReference>
<dbReference type="InterPro" id="IPR003018">
    <property type="entry name" value="GAF"/>
</dbReference>
<feature type="region of interest" description="Disordered" evidence="1">
    <location>
        <begin position="438"/>
        <end position="469"/>
    </location>
</feature>
<feature type="compositionally biased region" description="Polar residues" evidence="1">
    <location>
        <begin position="217"/>
        <end position="229"/>
    </location>
</feature>
<feature type="compositionally biased region" description="Basic and acidic residues" evidence="1">
    <location>
        <begin position="535"/>
        <end position="548"/>
    </location>
</feature>
<evidence type="ECO:0000313" key="4">
    <source>
        <dbReference type="Proteomes" id="UP000002630"/>
    </source>
</evidence>
<feature type="compositionally biased region" description="Low complexity" evidence="1">
    <location>
        <begin position="95"/>
        <end position="119"/>
    </location>
</feature>
<feature type="region of interest" description="Disordered" evidence="1">
    <location>
        <begin position="88"/>
        <end position="162"/>
    </location>
</feature>
<dbReference type="SMART" id="SM00065">
    <property type="entry name" value="GAF"/>
    <property type="match status" value="1"/>
</dbReference>
<dbReference type="EMBL" id="FN649739">
    <property type="protein sequence ID" value="CBJ33535.1"/>
    <property type="molecule type" value="Genomic_DNA"/>
</dbReference>
<dbReference type="EMBL" id="FN648717">
    <property type="protein sequence ID" value="CBJ33535.1"/>
    <property type="molecule type" value="Genomic_DNA"/>
</dbReference>
<dbReference type="InterPro" id="IPR029016">
    <property type="entry name" value="GAF-like_dom_sf"/>
</dbReference>
<reference evidence="3 4" key="1">
    <citation type="journal article" date="2010" name="Nature">
        <title>The Ectocarpus genome and the independent evolution of multicellularity in brown algae.</title>
        <authorList>
            <person name="Cock J.M."/>
            <person name="Sterck L."/>
            <person name="Rouze P."/>
            <person name="Scornet D."/>
            <person name="Allen A.E."/>
            <person name="Amoutzias G."/>
            <person name="Anthouard V."/>
            <person name="Artiguenave F."/>
            <person name="Aury J.M."/>
            <person name="Badger J.H."/>
            <person name="Beszteri B."/>
            <person name="Billiau K."/>
            <person name="Bonnet E."/>
            <person name="Bothwell J.H."/>
            <person name="Bowler C."/>
            <person name="Boyen C."/>
            <person name="Brownlee C."/>
            <person name="Carrano C.J."/>
            <person name="Charrier B."/>
            <person name="Cho G.Y."/>
            <person name="Coelho S.M."/>
            <person name="Collen J."/>
            <person name="Corre E."/>
            <person name="Da Silva C."/>
            <person name="Delage L."/>
            <person name="Delaroque N."/>
            <person name="Dittami S.M."/>
            <person name="Doulbeau S."/>
            <person name="Elias M."/>
            <person name="Farnham G."/>
            <person name="Gachon C.M."/>
            <person name="Gschloessl B."/>
            <person name="Heesch S."/>
            <person name="Jabbari K."/>
            <person name="Jubin C."/>
            <person name="Kawai H."/>
            <person name="Kimura K."/>
            <person name="Kloareg B."/>
            <person name="Kupper F.C."/>
            <person name="Lang D."/>
            <person name="Le Bail A."/>
            <person name="Leblanc C."/>
            <person name="Lerouge P."/>
            <person name="Lohr M."/>
            <person name="Lopez P.J."/>
            <person name="Martens C."/>
            <person name="Maumus F."/>
            <person name="Michel G."/>
            <person name="Miranda-Saavedra D."/>
            <person name="Morales J."/>
            <person name="Moreau H."/>
            <person name="Motomura T."/>
            <person name="Nagasato C."/>
            <person name="Napoli C.A."/>
            <person name="Nelson D.R."/>
            <person name="Nyvall-Collen P."/>
            <person name="Peters A.F."/>
            <person name="Pommier C."/>
            <person name="Potin P."/>
            <person name="Poulain J."/>
            <person name="Quesneville H."/>
            <person name="Read B."/>
            <person name="Rensing S.A."/>
            <person name="Ritter A."/>
            <person name="Rousvoal S."/>
            <person name="Samanta M."/>
            <person name="Samson G."/>
            <person name="Schroeder D.C."/>
            <person name="Segurens B."/>
            <person name="Strittmatter M."/>
            <person name="Tonon T."/>
            <person name="Tregear J.W."/>
            <person name="Valentin K."/>
            <person name="von Dassow P."/>
            <person name="Yamagishi T."/>
            <person name="Van de Peer Y."/>
            <person name="Wincker P."/>
        </authorList>
    </citation>
    <scope>NUCLEOTIDE SEQUENCE [LARGE SCALE GENOMIC DNA]</scope>
    <source>
        <strain evidence="4">Ec32 / CCAP1310/4</strain>
    </source>
</reference>
<feature type="region of interest" description="Disordered" evidence="1">
    <location>
        <begin position="484"/>
        <end position="570"/>
    </location>
</feature>
<dbReference type="STRING" id="2880.D7G3E1"/>
<dbReference type="Proteomes" id="UP000002630">
    <property type="component" value="Linkage Group LG14"/>
</dbReference>
<feature type="region of interest" description="Disordered" evidence="1">
    <location>
        <begin position="180"/>
        <end position="259"/>
    </location>
</feature>
<dbReference type="Pfam" id="PF01590">
    <property type="entry name" value="GAF"/>
    <property type="match status" value="1"/>
</dbReference>
<feature type="compositionally biased region" description="Basic and acidic residues" evidence="1">
    <location>
        <begin position="245"/>
        <end position="259"/>
    </location>
</feature>
<dbReference type="AlphaFoldDB" id="D7G3E1"/>
<organism evidence="3 4">
    <name type="scientific">Ectocarpus siliculosus</name>
    <name type="common">Brown alga</name>
    <name type="synonym">Conferva siliculosa</name>
    <dbReference type="NCBI Taxonomy" id="2880"/>
    <lineage>
        <taxon>Eukaryota</taxon>
        <taxon>Sar</taxon>
        <taxon>Stramenopiles</taxon>
        <taxon>Ochrophyta</taxon>
        <taxon>PX clade</taxon>
        <taxon>Phaeophyceae</taxon>
        <taxon>Ectocarpales</taxon>
        <taxon>Ectocarpaceae</taxon>
        <taxon>Ectocarpus</taxon>
    </lineage>
</organism>
<feature type="compositionally biased region" description="Polar residues" evidence="1">
    <location>
        <begin position="522"/>
        <end position="533"/>
    </location>
</feature>
<proteinExistence type="predicted"/>